<evidence type="ECO:0000313" key="2">
    <source>
        <dbReference type="Proteomes" id="UP000253490"/>
    </source>
</evidence>
<reference evidence="1 2" key="1">
    <citation type="submission" date="2018-06" db="EMBL/GenBank/DDBJ databases">
        <title>Genomic Encyclopedia of Type Strains, Phase IV (KMG-IV): sequencing the most valuable type-strain genomes for metagenomic binning, comparative biology and taxonomic classification.</title>
        <authorList>
            <person name="Goeker M."/>
        </authorList>
    </citation>
    <scope>NUCLEOTIDE SEQUENCE [LARGE SCALE GENOMIC DNA]</scope>
    <source>
        <strain evidence="1 2">DSM 22112</strain>
    </source>
</reference>
<evidence type="ECO:0000313" key="1">
    <source>
        <dbReference type="EMBL" id="RBP69048.1"/>
    </source>
</evidence>
<gene>
    <name evidence="1" type="ORF">DES36_102192</name>
</gene>
<dbReference type="AlphaFoldDB" id="A0A366IDN0"/>
<proteinExistence type="predicted"/>
<keyword evidence="2" id="KW-1185">Reference proteome</keyword>
<protein>
    <submittedName>
        <fullName evidence="1">Uncharacterized protein</fullName>
    </submittedName>
</protein>
<accession>A0A366IDN0</accession>
<dbReference type="RefSeq" id="WP_113919616.1">
    <property type="nucleotide sequence ID" value="NZ_QNRX01000002.1"/>
</dbReference>
<organism evidence="1 2">
    <name type="scientific">Alkalibaculum bacchi</name>
    <dbReference type="NCBI Taxonomy" id="645887"/>
    <lineage>
        <taxon>Bacteria</taxon>
        <taxon>Bacillati</taxon>
        <taxon>Bacillota</taxon>
        <taxon>Clostridia</taxon>
        <taxon>Eubacteriales</taxon>
        <taxon>Eubacteriaceae</taxon>
        <taxon>Alkalibaculum</taxon>
    </lineage>
</organism>
<comment type="caution">
    <text evidence="1">The sequence shown here is derived from an EMBL/GenBank/DDBJ whole genome shotgun (WGS) entry which is preliminary data.</text>
</comment>
<dbReference type="Proteomes" id="UP000253490">
    <property type="component" value="Unassembled WGS sequence"/>
</dbReference>
<dbReference type="EMBL" id="QNRX01000002">
    <property type="protein sequence ID" value="RBP69048.1"/>
    <property type="molecule type" value="Genomic_DNA"/>
</dbReference>
<name>A0A366IDN0_9FIRM</name>
<sequence>MKKYTKALIIVALLLMGITVWNWKSNQVRLTNGSIYLGYFTQVPPNYEELLQQTYGQSPHYANFGDVKISIEKTIKEKYYIVYSWVNGDQSYFAVNSIIENTKKNKLNKDDFSSMYIKDDKGNTLFPLPYYSIVDFPSDQPLGWKQILYVKFYPLDKDVKTVDIYITYKGEQKVIEDVPVS</sequence>
<dbReference type="OrthoDB" id="1779562at2"/>